<reference evidence="2" key="1">
    <citation type="submission" date="2023-03" db="EMBL/GenBank/DDBJ databases">
        <authorList>
            <person name="Julca I."/>
        </authorList>
    </citation>
    <scope>NUCLEOTIDE SEQUENCE</scope>
</reference>
<feature type="compositionally biased region" description="Basic and acidic residues" evidence="1">
    <location>
        <begin position="101"/>
        <end position="115"/>
    </location>
</feature>
<sequence>MAAAEEQLLKLLDSYWFQHGILSIRKPCTSSSFSTKSVYDHQDFHKLETPAQKLSEMAKFQVRSKSDRCIRCNIGNDPDVASPKSVISFGKENNFSDQSAEIEKSMKKKVSTDGGRRRKGRKGRKGISRSLSELEYEELKGFMDLGFVFTEEDRTSSLVSILPGLQRWGNKDSNDEPVNGNKDRVVSRPYLSEAWNVLNQRKVNKPMANWKIPPLCNENTVKDQLKAWAHSVASYVR</sequence>
<name>A0AAV1C0J1_OLDCO</name>
<proteinExistence type="predicted"/>
<feature type="region of interest" description="Disordered" evidence="1">
    <location>
        <begin position="98"/>
        <end position="127"/>
    </location>
</feature>
<evidence type="ECO:0000256" key="1">
    <source>
        <dbReference type="SAM" id="MobiDB-lite"/>
    </source>
</evidence>
<evidence type="ECO:0000313" key="2">
    <source>
        <dbReference type="EMBL" id="CAI9089171.1"/>
    </source>
</evidence>
<dbReference type="EMBL" id="OX459118">
    <property type="protein sequence ID" value="CAI9089171.1"/>
    <property type="molecule type" value="Genomic_DNA"/>
</dbReference>
<accession>A0AAV1C0J1</accession>
<organism evidence="2 3">
    <name type="scientific">Oldenlandia corymbosa var. corymbosa</name>
    <dbReference type="NCBI Taxonomy" id="529605"/>
    <lineage>
        <taxon>Eukaryota</taxon>
        <taxon>Viridiplantae</taxon>
        <taxon>Streptophyta</taxon>
        <taxon>Embryophyta</taxon>
        <taxon>Tracheophyta</taxon>
        <taxon>Spermatophyta</taxon>
        <taxon>Magnoliopsida</taxon>
        <taxon>eudicotyledons</taxon>
        <taxon>Gunneridae</taxon>
        <taxon>Pentapetalae</taxon>
        <taxon>asterids</taxon>
        <taxon>lamiids</taxon>
        <taxon>Gentianales</taxon>
        <taxon>Rubiaceae</taxon>
        <taxon>Rubioideae</taxon>
        <taxon>Spermacoceae</taxon>
        <taxon>Hedyotis-Oldenlandia complex</taxon>
        <taxon>Oldenlandia</taxon>
    </lineage>
</organism>
<dbReference type="Proteomes" id="UP001161247">
    <property type="component" value="Chromosome 1"/>
</dbReference>
<dbReference type="AlphaFoldDB" id="A0AAV1C0J1"/>
<dbReference type="PANTHER" id="PTHR33785">
    <property type="entry name" value="OS06G0550800 PROTEIN"/>
    <property type="match status" value="1"/>
</dbReference>
<dbReference type="PANTHER" id="PTHR33785:SF12">
    <property type="entry name" value="DUF1685 FAMILY PROTEIN"/>
    <property type="match status" value="1"/>
</dbReference>
<evidence type="ECO:0000313" key="3">
    <source>
        <dbReference type="Proteomes" id="UP001161247"/>
    </source>
</evidence>
<protein>
    <submittedName>
        <fullName evidence="2">OLC1v1023682C1</fullName>
    </submittedName>
</protein>
<feature type="compositionally biased region" description="Basic residues" evidence="1">
    <location>
        <begin position="116"/>
        <end position="127"/>
    </location>
</feature>
<keyword evidence="3" id="KW-1185">Reference proteome</keyword>
<gene>
    <name evidence="2" type="ORF">OLC1_LOCUS1574</name>
</gene>